<dbReference type="STRING" id="1121267.CCUN_1628"/>
<sequence length="268" mass="31617">MKKIFLFFLALPLFGVELINYNIYDRNDRVDVMLSFDNAYNGNISQKTEKNFTLLTLSGLKYPKEELKNLNSSLVDKVQISSKDGKTYIMFQNKTKVSLNISSINDKFGIRIRLTNEDLNKNLSNSSTKLLNTDTLNELSTQEIQPKNSSLEKYDYTQYILVMLVLVLLLIVLWWFKRTMNTKKFLDSKNFNVLFQRPLDKNNQFMILDYKNKRYVMIIGASNLLLESSEIPEEEIQKKEENREENFDSVFEENKRKIQNIIQKRQKN</sequence>
<organism evidence="2 3">
    <name type="scientific">Campylobacter cuniculorum DSM 23162 = LMG 24588</name>
    <dbReference type="NCBI Taxonomy" id="1121267"/>
    <lineage>
        <taxon>Bacteria</taxon>
        <taxon>Pseudomonadati</taxon>
        <taxon>Campylobacterota</taxon>
        <taxon>Epsilonproteobacteria</taxon>
        <taxon>Campylobacterales</taxon>
        <taxon>Campylobacteraceae</taxon>
        <taxon>Campylobacter</taxon>
    </lineage>
</organism>
<dbReference type="AlphaFoldDB" id="A0A1W6BYP0"/>
<keyword evidence="1" id="KW-0812">Transmembrane</keyword>
<evidence type="ECO:0000313" key="3">
    <source>
        <dbReference type="Proteomes" id="UP000192902"/>
    </source>
</evidence>
<keyword evidence="1" id="KW-0472">Membrane</keyword>
<dbReference type="RefSeq" id="WP_027305751.1">
    <property type="nucleotide sequence ID" value="NZ_CP020867.1"/>
</dbReference>
<dbReference type="eggNOG" id="COG3190">
    <property type="taxonomic scope" value="Bacteria"/>
</dbReference>
<evidence type="ECO:0000256" key="1">
    <source>
        <dbReference type="SAM" id="Phobius"/>
    </source>
</evidence>
<keyword evidence="1" id="KW-1133">Transmembrane helix</keyword>
<protein>
    <submittedName>
        <fullName evidence="2">Putative membrane protein</fullName>
    </submittedName>
</protein>
<feature type="transmembrane region" description="Helical" evidence="1">
    <location>
        <begin position="156"/>
        <end position="176"/>
    </location>
</feature>
<name>A0A1W6BYP0_9BACT</name>
<dbReference type="KEGG" id="ccun:CCUN_1628"/>
<gene>
    <name evidence="2" type="ORF">CCUN_1628</name>
</gene>
<dbReference type="EMBL" id="CP020867">
    <property type="protein sequence ID" value="ARJ57207.1"/>
    <property type="molecule type" value="Genomic_DNA"/>
</dbReference>
<proteinExistence type="predicted"/>
<reference evidence="2 3" key="1">
    <citation type="submission" date="2017-04" db="EMBL/GenBank/DDBJ databases">
        <title>Complete genome sequence of the Campylobacter cuniculorum type strain LMG24588.</title>
        <authorList>
            <person name="Miller W.G."/>
            <person name="Yee E."/>
            <person name="Revez J."/>
            <person name="Bono J.L."/>
            <person name="Rossi M."/>
        </authorList>
    </citation>
    <scope>NUCLEOTIDE SEQUENCE [LARGE SCALE GENOMIC DNA]</scope>
    <source>
        <strain evidence="2 3">LMG 24588</strain>
    </source>
</reference>
<dbReference type="Proteomes" id="UP000192902">
    <property type="component" value="Chromosome"/>
</dbReference>
<evidence type="ECO:0000313" key="2">
    <source>
        <dbReference type="EMBL" id="ARJ57207.1"/>
    </source>
</evidence>
<dbReference type="OrthoDB" id="5338856at2"/>
<accession>A0A1W6BYP0</accession>